<dbReference type="InterPro" id="IPR013112">
    <property type="entry name" value="FAD-bd_8"/>
</dbReference>
<dbReference type="PANTHER" id="PTHR32361">
    <property type="entry name" value="FERRIC/CUPRIC REDUCTASE TRANSMEMBRANE COMPONENT"/>
    <property type="match status" value="1"/>
</dbReference>
<feature type="transmembrane region" description="Helical" evidence="14">
    <location>
        <begin position="31"/>
        <end position="49"/>
    </location>
</feature>
<dbReference type="PANTHER" id="PTHR32361:SF12">
    <property type="entry name" value="PUTATIVE (AFU_ORTHOLOGUE AFUA_1G14340)-RELATED"/>
    <property type="match status" value="1"/>
</dbReference>
<evidence type="ECO:0000256" key="14">
    <source>
        <dbReference type="SAM" id="Phobius"/>
    </source>
</evidence>
<dbReference type="GO" id="GO:0052851">
    <property type="term" value="F:ferric-chelate reductase (NADPH) activity"/>
    <property type="evidence" value="ECO:0007669"/>
    <property type="project" value="UniProtKB-EC"/>
</dbReference>
<reference evidence="16 17" key="2">
    <citation type="submission" date="2015-05" db="EMBL/GenBank/DDBJ databases">
        <authorList>
            <person name="Morales-Cruz A."/>
            <person name="Amrine K.C."/>
            <person name="Cantu D."/>
        </authorList>
    </citation>
    <scope>NUCLEOTIDE SEQUENCE [LARGE SCALE GENOMIC DNA]</scope>
    <source>
        <strain evidence="16">UCRPC4</strain>
    </source>
</reference>
<evidence type="ECO:0000256" key="2">
    <source>
        <dbReference type="ARBA" id="ARBA00006278"/>
    </source>
</evidence>
<feature type="region of interest" description="Disordered" evidence="13">
    <location>
        <begin position="214"/>
        <end position="242"/>
    </location>
</feature>
<keyword evidence="6 14" id="KW-0812">Transmembrane</keyword>
<comment type="catalytic activity">
    <reaction evidence="12">
        <text>2 a Fe(II)-siderophore + NADP(+) + H(+) = 2 a Fe(III)-siderophore + NADPH</text>
        <dbReference type="Rhea" id="RHEA:28795"/>
        <dbReference type="Rhea" id="RHEA-COMP:11342"/>
        <dbReference type="Rhea" id="RHEA-COMP:11344"/>
        <dbReference type="ChEBI" id="CHEBI:15378"/>
        <dbReference type="ChEBI" id="CHEBI:29033"/>
        <dbReference type="ChEBI" id="CHEBI:29034"/>
        <dbReference type="ChEBI" id="CHEBI:57783"/>
        <dbReference type="ChEBI" id="CHEBI:58349"/>
        <dbReference type="EC" id="1.16.1.9"/>
    </reaction>
</comment>
<comment type="caution">
    <text evidence="16">The sequence shown here is derived from an EMBL/GenBank/DDBJ whole genome shotgun (WGS) entry which is preliminary data.</text>
</comment>
<evidence type="ECO:0000256" key="1">
    <source>
        <dbReference type="ARBA" id="ARBA00004651"/>
    </source>
</evidence>
<dbReference type="InterPro" id="IPR051410">
    <property type="entry name" value="Ferric/Cupric_Reductase"/>
</dbReference>
<dbReference type="InterPro" id="IPR013130">
    <property type="entry name" value="Fe3_Rdtase_TM_dom"/>
</dbReference>
<organism evidence="16 17">
    <name type="scientific">Phaeomoniella chlamydospora</name>
    <name type="common">Phaeoacremonium chlamydosporum</name>
    <dbReference type="NCBI Taxonomy" id="158046"/>
    <lineage>
        <taxon>Eukaryota</taxon>
        <taxon>Fungi</taxon>
        <taxon>Dikarya</taxon>
        <taxon>Ascomycota</taxon>
        <taxon>Pezizomycotina</taxon>
        <taxon>Eurotiomycetes</taxon>
        <taxon>Chaetothyriomycetidae</taxon>
        <taxon>Phaeomoniellales</taxon>
        <taxon>Phaeomoniellaceae</taxon>
        <taxon>Phaeomoniella</taxon>
    </lineage>
</organism>
<keyword evidence="17" id="KW-1185">Reference proteome</keyword>
<keyword evidence="8 14" id="KW-1133">Transmembrane helix</keyword>
<evidence type="ECO:0000256" key="3">
    <source>
        <dbReference type="ARBA" id="ARBA00012668"/>
    </source>
</evidence>
<dbReference type="InterPro" id="IPR039261">
    <property type="entry name" value="FNR_nucleotide-bd"/>
</dbReference>
<evidence type="ECO:0000256" key="13">
    <source>
        <dbReference type="SAM" id="MobiDB-lite"/>
    </source>
</evidence>
<evidence type="ECO:0000256" key="10">
    <source>
        <dbReference type="ARBA" id="ARBA00023065"/>
    </source>
</evidence>
<dbReference type="SUPFAM" id="SSF52343">
    <property type="entry name" value="Ferredoxin reductase-like, C-terminal NADP-linked domain"/>
    <property type="match status" value="1"/>
</dbReference>
<comment type="subcellular location">
    <subcellularLocation>
        <location evidence="1">Cell membrane</location>
        <topology evidence="1">Multi-pass membrane protein</topology>
    </subcellularLocation>
</comment>
<dbReference type="Pfam" id="PF08030">
    <property type="entry name" value="NAD_binding_6"/>
    <property type="match status" value="1"/>
</dbReference>
<evidence type="ECO:0000256" key="4">
    <source>
        <dbReference type="ARBA" id="ARBA00022448"/>
    </source>
</evidence>
<evidence type="ECO:0000256" key="11">
    <source>
        <dbReference type="ARBA" id="ARBA00023136"/>
    </source>
</evidence>
<reference evidence="16 17" key="1">
    <citation type="submission" date="2015-05" db="EMBL/GenBank/DDBJ databases">
        <title>Distinctive expansion of gene families associated with plant cell wall degradation and secondary metabolism in the genomes of grapevine trunk pathogens.</title>
        <authorList>
            <person name="Lawrence D.P."/>
            <person name="Travadon R."/>
            <person name="Rolshausen P.E."/>
            <person name="Baumgartner K."/>
        </authorList>
    </citation>
    <scope>NUCLEOTIDE SEQUENCE [LARGE SCALE GENOMIC DNA]</scope>
    <source>
        <strain evidence="16">UCRPC4</strain>
    </source>
</reference>
<dbReference type="SUPFAM" id="SSF63380">
    <property type="entry name" value="Riboflavin synthase domain-like"/>
    <property type="match status" value="1"/>
</dbReference>
<feature type="domain" description="FAD-binding FR-type" evidence="15">
    <location>
        <begin position="153"/>
        <end position="291"/>
    </location>
</feature>
<dbReference type="InterPro" id="IPR017927">
    <property type="entry name" value="FAD-bd_FR_type"/>
</dbReference>
<keyword evidence="10" id="KW-0406">Ion transport</keyword>
<feature type="transmembrane region" description="Helical" evidence="14">
    <location>
        <begin position="99"/>
        <end position="118"/>
    </location>
</feature>
<dbReference type="GO" id="GO:0005886">
    <property type="term" value="C:plasma membrane"/>
    <property type="evidence" value="ECO:0007669"/>
    <property type="project" value="UniProtKB-SubCell"/>
</dbReference>
<dbReference type="EMBL" id="LCWF01000170">
    <property type="protein sequence ID" value="KKY15943.1"/>
    <property type="molecule type" value="Genomic_DNA"/>
</dbReference>
<dbReference type="GO" id="GO:0015677">
    <property type="term" value="P:copper ion import"/>
    <property type="evidence" value="ECO:0007669"/>
    <property type="project" value="TreeGrafter"/>
</dbReference>
<dbReference type="InterPro" id="IPR013121">
    <property type="entry name" value="Fe_red_NAD-bd_6"/>
</dbReference>
<evidence type="ECO:0000256" key="7">
    <source>
        <dbReference type="ARBA" id="ARBA00022982"/>
    </source>
</evidence>
<dbReference type="GO" id="GO:0006879">
    <property type="term" value="P:intracellular iron ion homeostasis"/>
    <property type="evidence" value="ECO:0007669"/>
    <property type="project" value="TreeGrafter"/>
</dbReference>
<feature type="compositionally biased region" description="Polar residues" evidence="13">
    <location>
        <begin position="214"/>
        <end position="224"/>
    </location>
</feature>
<dbReference type="Proteomes" id="UP000053317">
    <property type="component" value="Unassembled WGS sequence"/>
</dbReference>
<dbReference type="SFLD" id="SFLDS00052">
    <property type="entry name" value="Ferric_Reductase_Domain"/>
    <property type="match status" value="1"/>
</dbReference>
<keyword evidence="9" id="KW-0560">Oxidoreductase</keyword>
<evidence type="ECO:0000256" key="6">
    <source>
        <dbReference type="ARBA" id="ARBA00022692"/>
    </source>
</evidence>
<keyword evidence="7" id="KW-0249">Electron transport</keyword>
<evidence type="ECO:0000256" key="9">
    <source>
        <dbReference type="ARBA" id="ARBA00023002"/>
    </source>
</evidence>
<proteinExistence type="inferred from homology"/>
<protein>
    <recommendedName>
        <fullName evidence="3">ferric-chelate reductase (NADPH)</fullName>
        <ecNumber evidence="3">1.16.1.9</ecNumber>
    </recommendedName>
</protein>
<evidence type="ECO:0000313" key="16">
    <source>
        <dbReference type="EMBL" id="KKY15943.1"/>
    </source>
</evidence>
<dbReference type="Pfam" id="PF01794">
    <property type="entry name" value="Ferric_reduct"/>
    <property type="match status" value="1"/>
</dbReference>
<evidence type="ECO:0000256" key="12">
    <source>
        <dbReference type="ARBA" id="ARBA00048483"/>
    </source>
</evidence>
<dbReference type="OrthoDB" id="4494341at2759"/>
<gene>
    <name evidence="16" type="ORF">UCRPC4_g06051</name>
</gene>
<keyword evidence="4" id="KW-0813">Transport</keyword>
<sequence>MVLLVALAGRNNPLIPLLKVNFDTFNLLHRWIGRIVILEAIAHTCAWAVNAFAARGSNNAMEGVLKDQFLFWGAVGTVAMMIIAIQSSSPLRHAFYETFIHLHQFLAFMTILGVYVHLEVSNLPALPYIRTAVGLWAGDRFLRVARLIYLNVSRRKGCTTVSVKALQGEACRVTFHLPRRVIIKPGSHVYIYVPRISGWMSHPFSVAWTDTDSEPYTGQRSSSPAIPESPGSIEKFQNSTREESTSTSVSLIIQARTGFTRKIYEKACIAPNNTLNLTGLVEGPYSGHDSLSSYGTVLLFAGGAGITHHLVQIRHLIACASAGTVATRRIVLVWSVKTVDQLAWVQPWMDEILSMEGRREMLRIRLFVTKPRNPNEIRSPSTTVQMMAGRCQPGVVMDAELPSRIGATAVSVCGPGAFTDEVRHAVRERLHIGSLDFLEEAFTW</sequence>
<dbReference type="Pfam" id="PF08022">
    <property type="entry name" value="FAD_binding_8"/>
    <property type="match status" value="1"/>
</dbReference>
<dbReference type="CDD" id="cd06186">
    <property type="entry name" value="NOX_Duox_like_FAD_NADP"/>
    <property type="match status" value="1"/>
</dbReference>
<feature type="transmembrane region" description="Helical" evidence="14">
    <location>
        <begin position="69"/>
        <end position="87"/>
    </location>
</feature>
<evidence type="ECO:0000313" key="17">
    <source>
        <dbReference type="Proteomes" id="UP000053317"/>
    </source>
</evidence>
<evidence type="ECO:0000256" key="5">
    <source>
        <dbReference type="ARBA" id="ARBA00022475"/>
    </source>
</evidence>
<dbReference type="GO" id="GO:0006826">
    <property type="term" value="P:iron ion transport"/>
    <property type="evidence" value="ECO:0007669"/>
    <property type="project" value="UniProtKB-ARBA"/>
</dbReference>
<keyword evidence="11 14" id="KW-0472">Membrane</keyword>
<dbReference type="InterPro" id="IPR017938">
    <property type="entry name" value="Riboflavin_synthase-like_b-brl"/>
</dbReference>
<keyword evidence="5" id="KW-1003">Cell membrane</keyword>
<dbReference type="SFLD" id="SFLDG01168">
    <property type="entry name" value="Ferric_reductase_subgroup_(FRE"/>
    <property type="match status" value="1"/>
</dbReference>
<dbReference type="EC" id="1.16.1.9" evidence="3"/>
<dbReference type="PROSITE" id="PS51384">
    <property type="entry name" value="FAD_FR"/>
    <property type="match status" value="1"/>
</dbReference>
<comment type="similarity">
    <text evidence="2">Belongs to the ferric reductase (FRE) family.</text>
</comment>
<evidence type="ECO:0000259" key="15">
    <source>
        <dbReference type="PROSITE" id="PS51384"/>
    </source>
</evidence>
<name>A0A0G2FVQ3_PHACM</name>
<evidence type="ECO:0000256" key="8">
    <source>
        <dbReference type="ARBA" id="ARBA00022989"/>
    </source>
</evidence>
<accession>A0A0G2FVQ3</accession>
<dbReference type="AlphaFoldDB" id="A0A0G2FVQ3"/>
<dbReference type="Gene3D" id="3.40.50.80">
    <property type="entry name" value="Nucleotide-binding domain of ferredoxin-NADP reductase (FNR) module"/>
    <property type="match status" value="1"/>
</dbReference>